<evidence type="ECO:0000313" key="3">
    <source>
        <dbReference type="Proteomes" id="UP000235786"/>
    </source>
</evidence>
<protein>
    <submittedName>
        <fullName evidence="2">Uncharacterized protein</fullName>
    </submittedName>
</protein>
<feature type="compositionally biased region" description="Polar residues" evidence="1">
    <location>
        <begin position="126"/>
        <end position="142"/>
    </location>
</feature>
<feature type="compositionally biased region" description="Pro residues" evidence="1">
    <location>
        <begin position="11"/>
        <end position="30"/>
    </location>
</feature>
<sequence>MNHHQSTIPNSPGPHPRPLSVPPTRVPPSWPAATPRPVARQMRELVPAPAKSSRDAESSLTLGTTTREASNHQQCGDEKPRRSAGILAGLAPSTKLSADHMAQPSPSPDAPCLEGSRCPRCVANGSLRSGRSQRLTDENFTTKAGKRSDAERHPHS</sequence>
<feature type="region of interest" description="Disordered" evidence="1">
    <location>
        <begin position="1"/>
        <end position="156"/>
    </location>
</feature>
<evidence type="ECO:0000313" key="2">
    <source>
        <dbReference type="EMBL" id="PMD37564.1"/>
    </source>
</evidence>
<dbReference type="AlphaFoldDB" id="A0A2J6RGC6"/>
<organism evidence="2 3">
    <name type="scientific">Hyaloscypha variabilis (strain UAMH 11265 / GT02V1 / F)</name>
    <name type="common">Meliniomyces variabilis</name>
    <dbReference type="NCBI Taxonomy" id="1149755"/>
    <lineage>
        <taxon>Eukaryota</taxon>
        <taxon>Fungi</taxon>
        <taxon>Dikarya</taxon>
        <taxon>Ascomycota</taxon>
        <taxon>Pezizomycotina</taxon>
        <taxon>Leotiomycetes</taxon>
        <taxon>Helotiales</taxon>
        <taxon>Hyaloscyphaceae</taxon>
        <taxon>Hyaloscypha</taxon>
        <taxon>Hyaloscypha variabilis</taxon>
    </lineage>
</organism>
<feature type="compositionally biased region" description="Polar residues" evidence="1">
    <location>
        <begin position="58"/>
        <end position="74"/>
    </location>
</feature>
<accession>A0A2J6RGC6</accession>
<feature type="compositionally biased region" description="Basic and acidic residues" evidence="1">
    <location>
        <begin position="146"/>
        <end position="156"/>
    </location>
</feature>
<reference evidence="2 3" key="1">
    <citation type="submission" date="2016-04" db="EMBL/GenBank/DDBJ databases">
        <title>A degradative enzymes factory behind the ericoid mycorrhizal symbiosis.</title>
        <authorList>
            <consortium name="DOE Joint Genome Institute"/>
            <person name="Martino E."/>
            <person name="Morin E."/>
            <person name="Grelet G."/>
            <person name="Kuo A."/>
            <person name="Kohler A."/>
            <person name="Daghino S."/>
            <person name="Barry K."/>
            <person name="Choi C."/>
            <person name="Cichocki N."/>
            <person name="Clum A."/>
            <person name="Copeland A."/>
            <person name="Hainaut M."/>
            <person name="Haridas S."/>
            <person name="Labutti K."/>
            <person name="Lindquist E."/>
            <person name="Lipzen A."/>
            <person name="Khouja H.-R."/>
            <person name="Murat C."/>
            <person name="Ohm R."/>
            <person name="Olson A."/>
            <person name="Spatafora J."/>
            <person name="Veneault-Fourrey C."/>
            <person name="Henrissat B."/>
            <person name="Grigoriev I."/>
            <person name="Martin F."/>
            <person name="Perotto S."/>
        </authorList>
    </citation>
    <scope>NUCLEOTIDE SEQUENCE [LARGE SCALE GENOMIC DNA]</scope>
    <source>
        <strain evidence="2 3">F</strain>
    </source>
</reference>
<keyword evidence="3" id="KW-1185">Reference proteome</keyword>
<dbReference type="Proteomes" id="UP000235786">
    <property type="component" value="Unassembled WGS sequence"/>
</dbReference>
<evidence type="ECO:0000256" key="1">
    <source>
        <dbReference type="SAM" id="MobiDB-lite"/>
    </source>
</evidence>
<proteinExistence type="predicted"/>
<gene>
    <name evidence="2" type="ORF">L207DRAFT_77711</name>
</gene>
<dbReference type="EMBL" id="KZ613949">
    <property type="protein sequence ID" value="PMD37564.1"/>
    <property type="molecule type" value="Genomic_DNA"/>
</dbReference>
<feature type="compositionally biased region" description="Polar residues" evidence="1">
    <location>
        <begin position="1"/>
        <end position="10"/>
    </location>
</feature>
<name>A0A2J6RGC6_HYAVF</name>